<proteinExistence type="predicted"/>
<feature type="region of interest" description="Disordered" evidence="1">
    <location>
        <begin position="302"/>
        <end position="370"/>
    </location>
</feature>
<feature type="compositionally biased region" description="Low complexity" evidence="1">
    <location>
        <begin position="311"/>
        <end position="351"/>
    </location>
</feature>
<dbReference type="Proteomes" id="UP000238176">
    <property type="component" value="Unassembled WGS sequence"/>
</dbReference>
<gene>
    <name evidence="2" type="ORF">B0I28_11234</name>
</gene>
<evidence type="ECO:0000313" key="3">
    <source>
        <dbReference type="Proteomes" id="UP000238176"/>
    </source>
</evidence>
<keyword evidence="3" id="KW-1185">Reference proteome</keyword>
<sequence>MVVDTLASASATLVDQHVLDPVEQLLADQRLVPAVVLFALEDDSAEIPPVTEQSADGLDGYRPTIWHVLPRASPQPRLRHGALEILEAVAPSSVELEHRDDEGRPLGIDGDRPHFAAVDPLPHVQIAERSSAGDATTRSLRGHLEGDIRPRCAGLVLVYAVEDRSHQVPDVAVLGVIHDRDQLHAELPKLSTSDRRVGGVAVHARAGVDHDRINVFAVPDSRHHLLELWPSVYRHRRSTWLDVFLYDLHPELFSLPQAGFALRGDGVPLGVIIGVDLAAGGHPQVQHCSLLLVDFTHEPSAFRSSSSVRPATGSDSSSRSAIARAASTSVAASDRTSNSSRSSPTTRTLMSPAPMAVTARHRGSGGLMPP</sequence>
<organism evidence="2 3">
    <name type="scientific">Glycomyces artemisiae</name>
    <dbReference type="NCBI Taxonomy" id="1076443"/>
    <lineage>
        <taxon>Bacteria</taxon>
        <taxon>Bacillati</taxon>
        <taxon>Actinomycetota</taxon>
        <taxon>Actinomycetes</taxon>
        <taxon>Glycomycetales</taxon>
        <taxon>Glycomycetaceae</taxon>
        <taxon>Glycomyces</taxon>
    </lineage>
</organism>
<accession>A0A2T0UCQ2</accession>
<comment type="caution">
    <text evidence="2">The sequence shown here is derived from an EMBL/GenBank/DDBJ whole genome shotgun (WGS) entry which is preliminary data.</text>
</comment>
<dbReference type="AlphaFoldDB" id="A0A2T0UCQ2"/>
<evidence type="ECO:0000256" key="1">
    <source>
        <dbReference type="SAM" id="MobiDB-lite"/>
    </source>
</evidence>
<reference evidence="2 3" key="1">
    <citation type="submission" date="2018-03" db="EMBL/GenBank/DDBJ databases">
        <title>Genomic Encyclopedia of Type Strains, Phase III (KMG-III): the genomes of soil and plant-associated and newly described type strains.</title>
        <authorList>
            <person name="Whitman W."/>
        </authorList>
    </citation>
    <scope>NUCLEOTIDE SEQUENCE [LARGE SCALE GENOMIC DNA]</scope>
    <source>
        <strain evidence="2 3">CGMCC 4.7067</strain>
    </source>
</reference>
<name>A0A2T0UCQ2_9ACTN</name>
<protein>
    <submittedName>
        <fullName evidence="2">Uncharacterized protein</fullName>
    </submittedName>
</protein>
<dbReference type="EMBL" id="PVTJ01000012">
    <property type="protein sequence ID" value="PRY55721.1"/>
    <property type="molecule type" value="Genomic_DNA"/>
</dbReference>
<evidence type="ECO:0000313" key="2">
    <source>
        <dbReference type="EMBL" id="PRY55721.1"/>
    </source>
</evidence>